<gene>
    <name evidence="3" type="ORF">H9810_06110</name>
</gene>
<comment type="caution">
    <text evidence="3">The sequence shown here is derived from an EMBL/GenBank/DDBJ whole genome shotgun (WGS) entry which is preliminary data.</text>
</comment>
<dbReference type="InterPro" id="IPR003313">
    <property type="entry name" value="AraC-bd"/>
</dbReference>
<dbReference type="Proteomes" id="UP000824031">
    <property type="component" value="Unassembled WGS sequence"/>
</dbReference>
<reference evidence="3" key="2">
    <citation type="submission" date="2021-04" db="EMBL/GenBank/DDBJ databases">
        <authorList>
            <person name="Gilroy R."/>
        </authorList>
    </citation>
    <scope>NUCLEOTIDE SEQUENCE</scope>
    <source>
        <strain evidence="3">3436</strain>
    </source>
</reference>
<dbReference type="Pfam" id="PF02311">
    <property type="entry name" value="AraC_binding"/>
    <property type="match status" value="1"/>
</dbReference>
<proteinExistence type="predicted"/>
<evidence type="ECO:0000313" key="4">
    <source>
        <dbReference type="Proteomes" id="UP000824031"/>
    </source>
</evidence>
<sequence length="109" mass="12299">MVYRQNTAPKINTALLHRAGEEPHFHQELEILYLMEGTLTVALDGKEYDALPGFRPAARLRRPVRRGNGLLRGRGPGLCQRRRLAAAVPRFCGAYRPALRAGKRRRLGL</sequence>
<dbReference type="GO" id="GO:0003677">
    <property type="term" value="F:DNA binding"/>
    <property type="evidence" value="ECO:0007669"/>
    <property type="project" value="UniProtKB-KW"/>
</dbReference>
<dbReference type="EMBL" id="DXBO01000091">
    <property type="protein sequence ID" value="HIZ48273.1"/>
    <property type="molecule type" value="Genomic_DNA"/>
</dbReference>
<organism evidence="3 4">
    <name type="scientific">Candidatus Gemmiger excrementavium</name>
    <dbReference type="NCBI Taxonomy" id="2838608"/>
    <lineage>
        <taxon>Bacteria</taxon>
        <taxon>Bacillati</taxon>
        <taxon>Bacillota</taxon>
        <taxon>Clostridia</taxon>
        <taxon>Eubacteriales</taxon>
        <taxon>Gemmiger</taxon>
    </lineage>
</organism>
<reference evidence="3" key="1">
    <citation type="journal article" date="2021" name="PeerJ">
        <title>Extensive microbial diversity within the chicken gut microbiome revealed by metagenomics and culture.</title>
        <authorList>
            <person name="Gilroy R."/>
            <person name="Ravi A."/>
            <person name="Getino M."/>
            <person name="Pursley I."/>
            <person name="Horton D.L."/>
            <person name="Alikhan N.F."/>
            <person name="Baker D."/>
            <person name="Gharbi K."/>
            <person name="Hall N."/>
            <person name="Watson M."/>
            <person name="Adriaenssens E.M."/>
            <person name="Foster-Nyarko E."/>
            <person name="Jarju S."/>
            <person name="Secka A."/>
            <person name="Antonio M."/>
            <person name="Oren A."/>
            <person name="Chaudhuri R.R."/>
            <person name="La Ragione R."/>
            <person name="Hildebrand F."/>
            <person name="Pallen M.J."/>
        </authorList>
    </citation>
    <scope>NUCLEOTIDE SEQUENCE</scope>
    <source>
        <strain evidence="3">3436</strain>
    </source>
</reference>
<protein>
    <submittedName>
        <fullName evidence="3">Cupin domain-containing protein</fullName>
    </submittedName>
</protein>
<evidence type="ECO:0000313" key="3">
    <source>
        <dbReference type="EMBL" id="HIZ48273.1"/>
    </source>
</evidence>
<dbReference type="InterPro" id="IPR014710">
    <property type="entry name" value="RmlC-like_jellyroll"/>
</dbReference>
<evidence type="ECO:0000256" key="1">
    <source>
        <dbReference type="ARBA" id="ARBA00023125"/>
    </source>
</evidence>
<dbReference type="GO" id="GO:0006355">
    <property type="term" value="P:regulation of DNA-templated transcription"/>
    <property type="evidence" value="ECO:0007669"/>
    <property type="project" value="InterPro"/>
</dbReference>
<feature type="domain" description="AraC-type arabinose-binding/dimerisation" evidence="2">
    <location>
        <begin position="22"/>
        <end position="53"/>
    </location>
</feature>
<name>A0A9D2F2R0_9FIRM</name>
<dbReference type="Gene3D" id="2.60.120.10">
    <property type="entry name" value="Jelly Rolls"/>
    <property type="match status" value="1"/>
</dbReference>
<evidence type="ECO:0000259" key="2">
    <source>
        <dbReference type="Pfam" id="PF02311"/>
    </source>
</evidence>
<keyword evidence="1" id="KW-0238">DNA-binding</keyword>
<accession>A0A9D2F2R0</accession>
<dbReference type="AlphaFoldDB" id="A0A9D2F2R0"/>